<dbReference type="InterPro" id="IPR043502">
    <property type="entry name" value="DNA/RNA_pol_sf"/>
</dbReference>
<evidence type="ECO:0000259" key="7">
    <source>
        <dbReference type="PROSITE" id="PS50879"/>
    </source>
</evidence>
<dbReference type="SUPFAM" id="SSF53098">
    <property type="entry name" value="Ribonuclease H-like"/>
    <property type="match status" value="1"/>
</dbReference>
<keyword evidence="1" id="KW-0808">Transferase</keyword>
<keyword evidence="3" id="KW-0540">Nuclease</keyword>
<evidence type="ECO:0000256" key="6">
    <source>
        <dbReference type="ARBA" id="ARBA00022918"/>
    </source>
</evidence>
<evidence type="ECO:0000256" key="4">
    <source>
        <dbReference type="ARBA" id="ARBA00022759"/>
    </source>
</evidence>
<dbReference type="EMBL" id="VZTD01004681">
    <property type="protein sequence ID" value="NXB23432.1"/>
    <property type="molecule type" value="Genomic_DNA"/>
</dbReference>
<name>A0A7K8CCQ0_9CORV</name>
<keyword evidence="6" id="KW-0695">RNA-directed DNA polymerase</keyword>
<dbReference type="GO" id="GO:0004523">
    <property type="term" value="F:RNA-DNA hybrid ribonuclease activity"/>
    <property type="evidence" value="ECO:0007669"/>
    <property type="project" value="InterPro"/>
</dbReference>
<keyword evidence="9" id="KW-1185">Reference proteome</keyword>
<gene>
    <name evidence="8" type="primary">Ervk19_3</name>
    <name evidence="8" type="ORF">RHALEU_R00583</name>
</gene>
<dbReference type="InterPro" id="IPR012337">
    <property type="entry name" value="RNaseH-like_sf"/>
</dbReference>
<dbReference type="SUPFAM" id="SSF56672">
    <property type="entry name" value="DNA/RNA polymerases"/>
    <property type="match status" value="1"/>
</dbReference>
<dbReference type="PANTHER" id="PTHR41694">
    <property type="entry name" value="ENDOGENOUS RETROVIRUS GROUP K MEMBER POL PROTEIN"/>
    <property type="match status" value="1"/>
</dbReference>
<dbReference type="AlphaFoldDB" id="A0A7K8CCQ0"/>
<reference evidence="8 9" key="1">
    <citation type="submission" date="2019-09" db="EMBL/GenBank/DDBJ databases">
        <title>Bird 10,000 Genomes (B10K) Project - Family phase.</title>
        <authorList>
            <person name="Zhang G."/>
        </authorList>
    </citation>
    <scope>NUCLEOTIDE SEQUENCE [LARGE SCALE GENOMIC DNA]</scope>
    <source>
        <strain evidence="8">B10K-DU-029-40</strain>
        <tissue evidence="8">Muscle</tissue>
    </source>
</reference>
<dbReference type="Gene3D" id="3.30.70.270">
    <property type="match status" value="1"/>
</dbReference>
<feature type="domain" description="RNase H type-1" evidence="7">
    <location>
        <begin position="193"/>
        <end position="261"/>
    </location>
</feature>
<accession>A0A7K8CCQ0</accession>
<proteinExistence type="predicted"/>
<comment type="caution">
    <text evidence="8">The sequence shown here is derived from an EMBL/GenBank/DDBJ whole genome shotgun (WGS) entry which is preliminary data.</text>
</comment>
<dbReference type="InterPro" id="IPR010661">
    <property type="entry name" value="RVT_thumb"/>
</dbReference>
<organism evidence="8 9">
    <name type="scientific">Rhagologus leucostigma</name>
    <dbReference type="NCBI Taxonomy" id="156170"/>
    <lineage>
        <taxon>Eukaryota</taxon>
        <taxon>Metazoa</taxon>
        <taxon>Chordata</taxon>
        <taxon>Craniata</taxon>
        <taxon>Vertebrata</taxon>
        <taxon>Euteleostomi</taxon>
        <taxon>Archelosauria</taxon>
        <taxon>Archosauria</taxon>
        <taxon>Dinosauria</taxon>
        <taxon>Saurischia</taxon>
        <taxon>Theropoda</taxon>
        <taxon>Coelurosauria</taxon>
        <taxon>Aves</taxon>
        <taxon>Neognathae</taxon>
        <taxon>Neoaves</taxon>
        <taxon>Telluraves</taxon>
        <taxon>Australaves</taxon>
        <taxon>Passeriformes</taxon>
        <taxon>Corvoidea</taxon>
        <taxon>Pachycephalidae</taxon>
        <taxon>Rhagologus</taxon>
    </lineage>
</organism>
<dbReference type="InterPro" id="IPR002156">
    <property type="entry name" value="RNaseH_domain"/>
</dbReference>
<evidence type="ECO:0000256" key="5">
    <source>
        <dbReference type="ARBA" id="ARBA00022801"/>
    </source>
</evidence>
<dbReference type="GO" id="GO:0003964">
    <property type="term" value="F:RNA-directed DNA polymerase activity"/>
    <property type="evidence" value="ECO:0007669"/>
    <property type="project" value="UniProtKB-KW"/>
</dbReference>
<dbReference type="Pfam" id="PF06817">
    <property type="entry name" value="RVT_thumb"/>
    <property type="match status" value="1"/>
</dbReference>
<sequence length="261" mass="30237">TLQDLQQLLGEINWIRSILRITSDELAPVFDLLRGDCDITSPRSLIPEAQKALEKVTETLQQRQAHRCIESLPFFLAVLGEKMQLYDLILQDPLLIVEWIFLPYKSPKTIFTTIEMLTQIIIRARERLLTMTGPNFLIIYMPLKREYFDCTLQKSENLQIALLNYPGAYSIHFPSHKLWQTSFREKPILSEVPLEAVTVFTDSSGKTHKSVITWQNQTTKRWESEIQMVEGSPQVVERAAAFRVFQLFPETFNLITDSAYV</sequence>
<dbReference type="InterPro" id="IPR043128">
    <property type="entry name" value="Rev_trsase/Diguanyl_cyclase"/>
</dbReference>
<dbReference type="PANTHER" id="PTHR41694:SF3">
    <property type="entry name" value="RNA-DIRECTED DNA POLYMERASE-RELATED"/>
    <property type="match status" value="1"/>
</dbReference>
<evidence type="ECO:0000256" key="1">
    <source>
        <dbReference type="ARBA" id="ARBA00022679"/>
    </source>
</evidence>
<dbReference type="GO" id="GO:0035613">
    <property type="term" value="F:RNA stem-loop binding"/>
    <property type="evidence" value="ECO:0007669"/>
    <property type="project" value="TreeGrafter"/>
</dbReference>
<protein>
    <submittedName>
        <fullName evidence="8">POK19 protein</fullName>
    </submittedName>
</protein>
<evidence type="ECO:0000256" key="3">
    <source>
        <dbReference type="ARBA" id="ARBA00022722"/>
    </source>
</evidence>
<keyword evidence="5" id="KW-0378">Hydrolase</keyword>
<evidence type="ECO:0000313" key="8">
    <source>
        <dbReference type="EMBL" id="NXB23432.1"/>
    </source>
</evidence>
<dbReference type="Proteomes" id="UP000564948">
    <property type="component" value="Unassembled WGS sequence"/>
</dbReference>
<keyword evidence="4" id="KW-0255">Endonuclease</keyword>
<dbReference type="PROSITE" id="PS50879">
    <property type="entry name" value="RNASE_H_1"/>
    <property type="match status" value="1"/>
</dbReference>
<evidence type="ECO:0000313" key="9">
    <source>
        <dbReference type="Proteomes" id="UP000564948"/>
    </source>
</evidence>
<evidence type="ECO:0000256" key="2">
    <source>
        <dbReference type="ARBA" id="ARBA00022695"/>
    </source>
</evidence>
<keyword evidence="2" id="KW-0548">Nucleotidyltransferase</keyword>
<feature type="non-terminal residue" evidence="8">
    <location>
        <position position="261"/>
    </location>
</feature>
<feature type="non-terminal residue" evidence="8">
    <location>
        <position position="1"/>
    </location>
</feature>